<dbReference type="InParanoid" id="A0A5C3PQG4"/>
<feature type="compositionally biased region" description="Basic residues" evidence="1">
    <location>
        <begin position="114"/>
        <end position="131"/>
    </location>
</feature>
<dbReference type="AlphaFoldDB" id="A0A5C3PQG4"/>
<accession>A0A5C3PQG4</accession>
<dbReference type="EMBL" id="ML211007">
    <property type="protein sequence ID" value="TFK92005.1"/>
    <property type="molecule type" value="Genomic_DNA"/>
</dbReference>
<sequence length="202" mass="22521">MLRRMISLDAPTSIGQSNALTLFLDLLWVIPRPLAQLPCNFLRRRAARCWTDSTGDHCSRICGLSSQVFAAKTSASKAFHCSLLPAWDTNERSLAMRRTSSRPFATTTPSGLPRLKRHSPGWTARRHRQRLSHSPVSRAQAILARCVYDLNPFPSAPQVGFEVNKYPCGRVFDKLEGTNTGRGIMATRLVSPMCVGVRRRTA</sequence>
<organism evidence="2 3">
    <name type="scientific">Polyporus arcularius HHB13444</name>
    <dbReference type="NCBI Taxonomy" id="1314778"/>
    <lineage>
        <taxon>Eukaryota</taxon>
        <taxon>Fungi</taxon>
        <taxon>Dikarya</taxon>
        <taxon>Basidiomycota</taxon>
        <taxon>Agaricomycotina</taxon>
        <taxon>Agaricomycetes</taxon>
        <taxon>Polyporales</taxon>
        <taxon>Polyporaceae</taxon>
        <taxon>Polyporus</taxon>
    </lineage>
</organism>
<name>A0A5C3PQG4_9APHY</name>
<reference evidence="2 3" key="1">
    <citation type="journal article" date="2019" name="Nat. Ecol. Evol.">
        <title>Megaphylogeny resolves global patterns of mushroom evolution.</title>
        <authorList>
            <person name="Varga T."/>
            <person name="Krizsan K."/>
            <person name="Foldi C."/>
            <person name="Dima B."/>
            <person name="Sanchez-Garcia M."/>
            <person name="Sanchez-Ramirez S."/>
            <person name="Szollosi G.J."/>
            <person name="Szarkandi J.G."/>
            <person name="Papp V."/>
            <person name="Albert L."/>
            <person name="Andreopoulos W."/>
            <person name="Angelini C."/>
            <person name="Antonin V."/>
            <person name="Barry K.W."/>
            <person name="Bougher N.L."/>
            <person name="Buchanan P."/>
            <person name="Buyck B."/>
            <person name="Bense V."/>
            <person name="Catcheside P."/>
            <person name="Chovatia M."/>
            <person name="Cooper J."/>
            <person name="Damon W."/>
            <person name="Desjardin D."/>
            <person name="Finy P."/>
            <person name="Geml J."/>
            <person name="Haridas S."/>
            <person name="Hughes K."/>
            <person name="Justo A."/>
            <person name="Karasinski D."/>
            <person name="Kautmanova I."/>
            <person name="Kiss B."/>
            <person name="Kocsube S."/>
            <person name="Kotiranta H."/>
            <person name="LaButti K.M."/>
            <person name="Lechner B.E."/>
            <person name="Liimatainen K."/>
            <person name="Lipzen A."/>
            <person name="Lukacs Z."/>
            <person name="Mihaltcheva S."/>
            <person name="Morgado L.N."/>
            <person name="Niskanen T."/>
            <person name="Noordeloos M.E."/>
            <person name="Ohm R.A."/>
            <person name="Ortiz-Santana B."/>
            <person name="Ovrebo C."/>
            <person name="Racz N."/>
            <person name="Riley R."/>
            <person name="Savchenko A."/>
            <person name="Shiryaev A."/>
            <person name="Soop K."/>
            <person name="Spirin V."/>
            <person name="Szebenyi C."/>
            <person name="Tomsovsky M."/>
            <person name="Tulloss R.E."/>
            <person name="Uehling J."/>
            <person name="Grigoriev I.V."/>
            <person name="Vagvolgyi C."/>
            <person name="Papp T."/>
            <person name="Martin F.M."/>
            <person name="Miettinen O."/>
            <person name="Hibbett D.S."/>
            <person name="Nagy L.G."/>
        </authorList>
    </citation>
    <scope>NUCLEOTIDE SEQUENCE [LARGE SCALE GENOMIC DNA]</scope>
    <source>
        <strain evidence="2 3">HHB13444</strain>
    </source>
</reference>
<protein>
    <submittedName>
        <fullName evidence="2">Uncharacterized protein</fullName>
    </submittedName>
</protein>
<dbReference type="Proteomes" id="UP000308197">
    <property type="component" value="Unassembled WGS sequence"/>
</dbReference>
<feature type="compositionally biased region" description="Polar residues" evidence="1">
    <location>
        <begin position="101"/>
        <end position="110"/>
    </location>
</feature>
<feature type="region of interest" description="Disordered" evidence="1">
    <location>
        <begin position="98"/>
        <end position="134"/>
    </location>
</feature>
<evidence type="ECO:0000256" key="1">
    <source>
        <dbReference type="SAM" id="MobiDB-lite"/>
    </source>
</evidence>
<evidence type="ECO:0000313" key="3">
    <source>
        <dbReference type="Proteomes" id="UP000308197"/>
    </source>
</evidence>
<keyword evidence="3" id="KW-1185">Reference proteome</keyword>
<evidence type="ECO:0000313" key="2">
    <source>
        <dbReference type="EMBL" id="TFK92005.1"/>
    </source>
</evidence>
<proteinExistence type="predicted"/>
<gene>
    <name evidence="2" type="ORF">K466DRAFT_270090</name>
</gene>